<dbReference type="AlphaFoldDB" id="A0A8J6XHZ9"/>
<reference evidence="2" key="1">
    <citation type="submission" date="2020-09" db="EMBL/GenBank/DDBJ databases">
        <title>Iningainema tapete sp. nov. (Scytonemataceae, Cyanobacteria) from greenhouses in central Florida (USA) produces two types of nodularin with biosynthetic potential for microcystin-LR and anabaenopeptins.</title>
        <authorList>
            <person name="Berthold D.E."/>
            <person name="Lefler F.W."/>
            <person name="Huang I.-S."/>
            <person name="Abdulla H."/>
            <person name="Zimba P.V."/>
            <person name="Laughinghouse H.D. IV."/>
        </authorList>
    </citation>
    <scope>NUCLEOTIDE SEQUENCE</scope>
    <source>
        <strain evidence="2">BLCCT55</strain>
    </source>
</reference>
<dbReference type="EMBL" id="JACXAE010000057">
    <property type="protein sequence ID" value="MBD2773620.1"/>
    <property type="molecule type" value="Genomic_DNA"/>
</dbReference>
<feature type="domain" description="PIN" evidence="1">
    <location>
        <begin position="19"/>
        <end position="74"/>
    </location>
</feature>
<dbReference type="Gene3D" id="3.40.50.1010">
    <property type="entry name" value="5'-nuclease"/>
    <property type="match status" value="1"/>
</dbReference>
<name>A0A8J6XHZ9_9CYAN</name>
<accession>A0A8J6XHZ9</accession>
<proteinExistence type="predicted"/>
<protein>
    <submittedName>
        <fullName evidence="2">PIN domain-containing protein</fullName>
    </submittedName>
</protein>
<sequence>MLKHGFSEQGAKMMNTENDNTEFIQINNYITQQAAQLRSRYNLALLDAYQVAVALTGNCEALLTNDIAFKRVTELRVLIVDELEL</sequence>
<organism evidence="2 3">
    <name type="scientific">Iningainema tapete BLCC-T55</name>
    <dbReference type="NCBI Taxonomy" id="2748662"/>
    <lineage>
        <taxon>Bacteria</taxon>
        <taxon>Bacillati</taxon>
        <taxon>Cyanobacteriota</taxon>
        <taxon>Cyanophyceae</taxon>
        <taxon>Nostocales</taxon>
        <taxon>Scytonemataceae</taxon>
        <taxon>Iningainema tapete</taxon>
    </lineage>
</organism>
<dbReference type="Proteomes" id="UP000629098">
    <property type="component" value="Unassembled WGS sequence"/>
</dbReference>
<dbReference type="InterPro" id="IPR029060">
    <property type="entry name" value="PIN-like_dom_sf"/>
</dbReference>
<dbReference type="Pfam" id="PF01850">
    <property type="entry name" value="PIN"/>
    <property type="match status" value="1"/>
</dbReference>
<dbReference type="SUPFAM" id="SSF88723">
    <property type="entry name" value="PIN domain-like"/>
    <property type="match status" value="1"/>
</dbReference>
<dbReference type="InterPro" id="IPR002716">
    <property type="entry name" value="PIN_dom"/>
</dbReference>
<keyword evidence="3" id="KW-1185">Reference proteome</keyword>
<gene>
    <name evidence="2" type="ORF">ICL16_16455</name>
</gene>
<evidence type="ECO:0000259" key="1">
    <source>
        <dbReference type="Pfam" id="PF01850"/>
    </source>
</evidence>
<comment type="caution">
    <text evidence="2">The sequence shown here is derived from an EMBL/GenBank/DDBJ whole genome shotgun (WGS) entry which is preliminary data.</text>
</comment>
<evidence type="ECO:0000313" key="2">
    <source>
        <dbReference type="EMBL" id="MBD2773620.1"/>
    </source>
</evidence>
<evidence type="ECO:0000313" key="3">
    <source>
        <dbReference type="Proteomes" id="UP000629098"/>
    </source>
</evidence>